<evidence type="ECO:0000313" key="7">
    <source>
        <dbReference type="EMBL" id="MBC8176136.1"/>
    </source>
</evidence>
<evidence type="ECO:0000256" key="4">
    <source>
        <dbReference type="ARBA" id="ARBA00023014"/>
    </source>
</evidence>
<gene>
    <name evidence="7" type="ORF">H8E19_01925</name>
</gene>
<dbReference type="GO" id="GO:0003824">
    <property type="term" value="F:catalytic activity"/>
    <property type="evidence" value="ECO:0007669"/>
    <property type="project" value="InterPro"/>
</dbReference>
<keyword evidence="1" id="KW-0949">S-adenosyl-L-methionine</keyword>
<keyword evidence="2" id="KW-0479">Metal-binding</keyword>
<feature type="domain" description="4Fe4S-binding SPASM" evidence="6">
    <location>
        <begin position="280"/>
        <end position="339"/>
    </location>
</feature>
<dbReference type="EMBL" id="JACNJD010000097">
    <property type="protein sequence ID" value="MBC8176136.1"/>
    <property type="molecule type" value="Genomic_DNA"/>
</dbReference>
<dbReference type="InterPro" id="IPR007197">
    <property type="entry name" value="rSAM"/>
</dbReference>
<dbReference type="InterPro" id="IPR050377">
    <property type="entry name" value="Radical_SAM_PqqE_MftC-like"/>
</dbReference>
<comment type="caution">
    <text evidence="7">The sequence shown here is derived from an EMBL/GenBank/DDBJ whole genome shotgun (WGS) entry which is preliminary data.</text>
</comment>
<dbReference type="SUPFAM" id="SSF102114">
    <property type="entry name" value="Radical SAM enzymes"/>
    <property type="match status" value="1"/>
</dbReference>
<evidence type="ECO:0000256" key="3">
    <source>
        <dbReference type="ARBA" id="ARBA00023004"/>
    </source>
</evidence>
<dbReference type="InterPro" id="IPR013785">
    <property type="entry name" value="Aldolase_TIM"/>
</dbReference>
<dbReference type="Proteomes" id="UP000650524">
    <property type="component" value="Unassembled WGS sequence"/>
</dbReference>
<dbReference type="Gene3D" id="3.20.20.70">
    <property type="entry name" value="Aldolase class I"/>
    <property type="match status" value="1"/>
</dbReference>
<dbReference type="InterPro" id="IPR058240">
    <property type="entry name" value="rSAM_sf"/>
</dbReference>
<dbReference type="SFLD" id="SFLDG01067">
    <property type="entry name" value="SPASM/twitch_domain_containing"/>
    <property type="match status" value="1"/>
</dbReference>
<dbReference type="GO" id="GO:0046872">
    <property type="term" value="F:metal ion binding"/>
    <property type="evidence" value="ECO:0007669"/>
    <property type="project" value="UniProtKB-KW"/>
</dbReference>
<sequence>MTDSALKLTTRLLINGLRFQYLKRRGLPGRPQAVSLEITHNCIAKCVMCNIWKIPREVKDLSMDYWIHLLSSDLLSDLRELDITGGEPFLREDFPKLFSGVCRLKQKNLKSIQSIAVTTNGFLTGRVLECAQEILPKLGDQGIDLVMVCAMDAIGDIHERIRNYPDAWSKVNETIQGLNRLREEFPNLIVGLKTTILPINVEQLEEIARYADTNGLFTIISPCIITDARYLNPDRAHDLVFSQEDIQEMIKFYESDVFLWSYHGETVVQFFKEGMTRKPCSCGFNYFFVRSTGELFLCPLINISMGNIKESPIGDLLHSKKAFQFRRNIGRFPECRRCTEPGLERYALPYEGFTYLSLLLRKGRQKFFELHRHMGLDKYFP</sequence>
<evidence type="ECO:0000259" key="6">
    <source>
        <dbReference type="Pfam" id="PF13186"/>
    </source>
</evidence>
<keyword evidence="3" id="KW-0408">Iron</keyword>
<organism evidence="7 8">
    <name type="scientific">Candidatus Desulfacyla euxinica</name>
    <dbReference type="NCBI Taxonomy" id="2841693"/>
    <lineage>
        <taxon>Bacteria</taxon>
        <taxon>Deltaproteobacteria</taxon>
        <taxon>Candidatus Desulfacyla</taxon>
    </lineage>
</organism>
<dbReference type="CDD" id="cd21109">
    <property type="entry name" value="SPASM"/>
    <property type="match status" value="1"/>
</dbReference>
<evidence type="ECO:0000259" key="5">
    <source>
        <dbReference type="Pfam" id="PF04055"/>
    </source>
</evidence>
<protein>
    <submittedName>
        <fullName evidence="7">Radical SAM protein</fullName>
    </submittedName>
</protein>
<accession>A0A8J6T4X8</accession>
<evidence type="ECO:0000256" key="2">
    <source>
        <dbReference type="ARBA" id="ARBA00022723"/>
    </source>
</evidence>
<dbReference type="PANTHER" id="PTHR11228">
    <property type="entry name" value="RADICAL SAM DOMAIN PROTEIN"/>
    <property type="match status" value="1"/>
</dbReference>
<dbReference type="InterPro" id="IPR023885">
    <property type="entry name" value="4Fe4S-binding_SPASM_dom"/>
</dbReference>
<dbReference type="CDD" id="cd01335">
    <property type="entry name" value="Radical_SAM"/>
    <property type="match status" value="1"/>
</dbReference>
<evidence type="ECO:0000313" key="8">
    <source>
        <dbReference type="Proteomes" id="UP000650524"/>
    </source>
</evidence>
<evidence type="ECO:0000256" key="1">
    <source>
        <dbReference type="ARBA" id="ARBA00022691"/>
    </source>
</evidence>
<dbReference type="Pfam" id="PF13186">
    <property type="entry name" value="SPASM"/>
    <property type="match status" value="1"/>
</dbReference>
<dbReference type="PANTHER" id="PTHR11228:SF7">
    <property type="entry name" value="PQQA PEPTIDE CYCLASE"/>
    <property type="match status" value="1"/>
</dbReference>
<proteinExistence type="predicted"/>
<feature type="domain" description="Radical SAM core" evidence="5">
    <location>
        <begin position="37"/>
        <end position="210"/>
    </location>
</feature>
<dbReference type="GO" id="GO:0051536">
    <property type="term" value="F:iron-sulfur cluster binding"/>
    <property type="evidence" value="ECO:0007669"/>
    <property type="project" value="UniProtKB-KW"/>
</dbReference>
<dbReference type="SFLD" id="SFLDS00029">
    <property type="entry name" value="Radical_SAM"/>
    <property type="match status" value="1"/>
</dbReference>
<keyword evidence="4" id="KW-0411">Iron-sulfur</keyword>
<reference evidence="7 8" key="1">
    <citation type="submission" date="2020-08" db="EMBL/GenBank/DDBJ databases">
        <title>Bridging the membrane lipid divide: bacteria of the FCB group superphylum have the potential to synthesize archaeal ether lipids.</title>
        <authorList>
            <person name="Villanueva L."/>
            <person name="Von Meijenfeldt F.A.B."/>
            <person name="Westbye A.B."/>
            <person name="Yadav S."/>
            <person name="Hopmans E.C."/>
            <person name="Dutilh B.E."/>
            <person name="Sinninghe Damste J.S."/>
        </authorList>
    </citation>
    <scope>NUCLEOTIDE SEQUENCE [LARGE SCALE GENOMIC DNA]</scope>
    <source>
        <strain evidence="7">NIOZ-UU27</strain>
    </source>
</reference>
<dbReference type="AlphaFoldDB" id="A0A8J6T4X8"/>
<name>A0A8J6T4X8_9DELT</name>
<dbReference type="Pfam" id="PF04055">
    <property type="entry name" value="Radical_SAM"/>
    <property type="match status" value="1"/>
</dbReference>